<dbReference type="AlphaFoldDB" id="A0A6I6GLS7"/>
<evidence type="ECO:0000256" key="1">
    <source>
        <dbReference type="SAM" id="Phobius"/>
    </source>
</evidence>
<proteinExistence type="predicted"/>
<evidence type="ECO:0000313" key="2">
    <source>
        <dbReference type="EMBL" id="QGW27892.1"/>
    </source>
</evidence>
<organism evidence="2 3">
    <name type="scientific">Phnomibacter ginsenosidimutans</name>
    <dbReference type="NCBI Taxonomy" id="2676868"/>
    <lineage>
        <taxon>Bacteria</taxon>
        <taxon>Pseudomonadati</taxon>
        <taxon>Bacteroidota</taxon>
        <taxon>Chitinophagia</taxon>
        <taxon>Chitinophagales</taxon>
        <taxon>Chitinophagaceae</taxon>
        <taxon>Phnomibacter</taxon>
    </lineage>
</organism>
<name>A0A6I6GLS7_9BACT</name>
<feature type="transmembrane region" description="Helical" evidence="1">
    <location>
        <begin position="72"/>
        <end position="93"/>
    </location>
</feature>
<keyword evidence="1" id="KW-0812">Transmembrane</keyword>
<dbReference type="Proteomes" id="UP000426027">
    <property type="component" value="Chromosome"/>
</dbReference>
<sequence>MISPETLATAKISIAAIGIGLIVLKTINILRYNSGKEDEPVAFNLFGRFSNMEIDGSYSAKRRSTLMLCNRLTSLFYLCILAFIVVMMIPILAAKMGIV</sequence>
<feature type="transmembrane region" description="Helical" evidence="1">
    <location>
        <begin position="6"/>
        <end position="24"/>
    </location>
</feature>
<keyword evidence="3" id="KW-1185">Reference proteome</keyword>
<accession>A0A6I6GLS7</accession>
<evidence type="ECO:0000313" key="3">
    <source>
        <dbReference type="Proteomes" id="UP000426027"/>
    </source>
</evidence>
<protein>
    <submittedName>
        <fullName evidence="2">Uncharacterized protein</fullName>
    </submittedName>
</protein>
<keyword evidence="1" id="KW-1133">Transmembrane helix</keyword>
<keyword evidence="1" id="KW-0472">Membrane</keyword>
<dbReference type="RefSeq" id="WP_157478092.1">
    <property type="nucleotide sequence ID" value="NZ_CP046566.1"/>
</dbReference>
<gene>
    <name evidence="2" type="ORF">GLV81_07075</name>
</gene>
<dbReference type="EMBL" id="CP046566">
    <property type="protein sequence ID" value="QGW27892.1"/>
    <property type="molecule type" value="Genomic_DNA"/>
</dbReference>
<reference evidence="2 3" key="1">
    <citation type="submission" date="2019-11" db="EMBL/GenBank/DDBJ databases">
        <authorList>
            <person name="Im W.T."/>
        </authorList>
    </citation>
    <scope>NUCLEOTIDE SEQUENCE [LARGE SCALE GENOMIC DNA]</scope>
    <source>
        <strain evidence="2 3">SB-02</strain>
    </source>
</reference>
<dbReference type="KEGG" id="fls:GLV81_07075"/>